<feature type="transmembrane region" description="Helical" evidence="1">
    <location>
        <begin position="260"/>
        <end position="284"/>
    </location>
</feature>
<sequence length="480" mass="53461">MQDKLNRWLLDNALAHHPDQQALLNDNEALQAASACQGNDAEKLAVFTEHLKISSQLITVIDDYRRYFDMARIVFWLVAFLVGASSAFALLTATANHVNLMSVTLFCALLPMFSLCLWLGVSLLRFGQSDSISGGMLGRLVNAATHLLSKLMIAANTAPSVHQNAVFRAGRQWVNPWQLSLLTHSSWLFFSLGALLGTLFRLSFYQYDFYWGSTLLDSQQIAVFVQISFALPAALAGIPLNADLIASAQLDQSSIQTDRAVWAQLLLMSIVVYGIVPRLAFIALSQVKLRQSLKNLPDNYAYPLFRQALKRIKSLSEQSQQPMLAPRYPLPADRAAHTGANTIASIGIELDQSDRWPLIKEDTVKDLGHLINSQQYQSALTALESLEKPVDVLAFCSYARSPDNTTLKRLRNIQDIAEGRVLIVLCEQAIAESHQVDIHSRLIDWQTRAHEHALALVDFDCSHKVNVNDVLNAAEREQQT</sequence>
<organism evidence="2 3">
    <name type="scientific">Methylophaga lonarensis MPL</name>
    <dbReference type="NCBI Taxonomy" id="1286106"/>
    <lineage>
        <taxon>Bacteria</taxon>
        <taxon>Pseudomonadati</taxon>
        <taxon>Pseudomonadota</taxon>
        <taxon>Gammaproteobacteria</taxon>
        <taxon>Thiotrichales</taxon>
        <taxon>Piscirickettsiaceae</taxon>
        <taxon>Methylophaga</taxon>
    </lineage>
</organism>
<evidence type="ECO:0000313" key="2">
    <source>
        <dbReference type="EMBL" id="EMR13007.1"/>
    </source>
</evidence>
<gene>
    <name evidence="2" type="ORF">MPL1_07653</name>
</gene>
<keyword evidence="3" id="KW-1185">Reference proteome</keyword>
<dbReference type="Pfam" id="PF11067">
    <property type="entry name" value="DUF2868"/>
    <property type="match status" value="1"/>
</dbReference>
<name>M7P0K1_9GAMM</name>
<dbReference type="Proteomes" id="UP000012019">
    <property type="component" value="Unassembled WGS sequence"/>
</dbReference>
<dbReference type="AlphaFoldDB" id="M7P0K1"/>
<comment type="caution">
    <text evidence="2">The sequence shown here is derived from an EMBL/GenBank/DDBJ whole genome shotgun (WGS) entry which is preliminary data.</text>
</comment>
<evidence type="ECO:0008006" key="4">
    <source>
        <dbReference type="Google" id="ProtNLM"/>
    </source>
</evidence>
<keyword evidence="1" id="KW-1133">Transmembrane helix</keyword>
<dbReference type="STRING" id="1286106.MPL1_07653"/>
<dbReference type="OrthoDB" id="6210861at2"/>
<keyword evidence="1" id="KW-0472">Membrane</keyword>
<evidence type="ECO:0000256" key="1">
    <source>
        <dbReference type="SAM" id="Phobius"/>
    </source>
</evidence>
<dbReference type="InterPro" id="IPR021296">
    <property type="entry name" value="DUF2868"/>
</dbReference>
<protein>
    <recommendedName>
        <fullName evidence="4">DUF2868 domain-containing protein</fullName>
    </recommendedName>
</protein>
<dbReference type="RefSeq" id="WP_009726519.1">
    <property type="nucleotide sequence ID" value="NZ_APHR01000037.1"/>
</dbReference>
<dbReference type="eggNOG" id="ENOG502Z9E3">
    <property type="taxonomic scope" value="Bacteria"/>
</dbReference>
<feature type="transmembrane region" description="Helical" evidence="1">
    <location>
        <begin position="177"/>
        <end position="200"/>
    </location>
</feature>
<proteinExistence type="predicted"/>
<feature type="transmembrane region" description="Helical" evidence="1">
    <location>
        <begin position="73"/>
        <end position="94"/>
    </location>
</feature>
<evidence type="ECO:0000313" key="3">
    <source>
        <dbReference type="Proteomes" id="UP000012019"/>
    </source>
</evidence>
<keyword evidence="1" id="KW-0812">Transmembrane</keyword>
<reference evidence="2 3" key="1">
    <citation type="journal article" date="2013" name="Genome Announc.">
        <title>Draft Genome Sequence of Methylophaga lonarensis MPLT, a Haloalkaliphilic (Non-Methane-Utilizing) Methylotroph.</title>
        <authorList>
            <person name="Shetty S.A."/>
            <person name="Marathe N.P."/>
            <person name="Munot H."/>
            <person name="Antony C.P."/>
            <person name="Dhotre D.P."/>
            <person name="Murrell J.C."/>
            <person name="Shouche Y.S."/>
        </authorList>
    </citation>
    <scope>NUCLEOTIDE SEQUENCE [LARGE SCALE GENOMIC DNA]</scope>
    <source>
        <strain evidence="2 3">MPL</strain>
    </source>
</reference>
<feature type="transmembrane region" description="Helical" evidence="1">
    <location>
        <begin position="221"/>
        <end position="240"/>
    </location>
</feature>
<dbReference type="PROSITE" id="PS00018">
    <property type="entry name" value="EF_HAND_1"/>
    <property type="match status" value="1"/>
</dbReference>
<accession>M7P0K1</accession>
<dbReference type="InterPro" id="IPR018247">
    <property type="entry name" value="EF_Hand_1_Ca_BS"/>
</dbReference>
<dbReference type="PATRIC" id="fig|1286106.3.peg.1536"/>
<feature type="transmembrane region" description="Helical" evidence="1">
    <location>
        <begin position="100"/>
        <end position="124"/>
    </location>
</feature>
<dbReference type="EMBL" id="APHR01000037">
    <property type="protein sequence ID" value="EMR13007.1"/>
    <property type="molecule type" value="Genomic_DNA"/>
</dbReference>